<dbReference type="AlphaFoldDB" id="A0A8J2SXI6"/>
<dbReference type="EMBL" id="CAKKNE010000005">
    <property type="protein sequence ID" value="CAH0376577.1"/>
    <property type="molecule type" value="Genomic_DNA"/>
</dbReference>
<comment type="caution">
    <text evidence="2">The sequence shown here is derived from an EMBL/GenBank/DDBJ whole genome shotgun (WGS) entry which is preliminary data.</text>
</comment>
<organism evidence="2 3">
    <name type="scientific">Pelagomonas calceolata</name>
    <dbReference type="NCBI Taxonomy" id="35677"/>
    <lineage>
        <taxon>Eukaryota</taxon>
        <taxon>Sar</taxon>
        <taxon>Stramenopiles</taxon>
        <taxon>Ochrophyta</taxon>
        <taxon>Pelagophyceae</taxon>
        <taxon>Pelagomonadales</taxon>
        <taxon>Pelagomonadaceae</taxon>
        <taxon>Pelagomonas</taxon>
    </lineage>
</organism>
<evidence type="ECO:0000313" key="2">
    <source>
        <dbReference type="EMBL" id="CAH0376577.1"/>
    </source>
</evidence>
<proteinExistence type="predicted"/>
<sequence length="306" mass="34988">MIPLRPELIEFLTAESLGRLSCSKALRTEVRETNAWRLLAAVQCPPRTTRDVLEQDAISRVRSQALRRRLAADLSRSAPNPPRPEEPDQRNNKFTDFTYFIRIEEDDELIWEGDLSAMPSCCVSNPSLGDESLVLLPSRLLDARMRSWEGMVNHLAHVPTRDEYDDSLMESLKISVVAVREADSVMIALGCFSFAQPIGDFGVNWQPYLYEARSRLYNQWSSNMKPYHFKPSLSFELFHDSNGNGDLFRIKLYMGLHDQADHLVDVSRSEFQLLLTHLAGVDHRNREAVRCALVAALDKNVDEDYM</sequence>
<evidence type="ECO:0000313" key="3">
    <source>
        <dbReference type="Proteomes" id="UP000789595"/>
    </source>
</evidence>
<evidence type="ECO:0000256" key="1">
    <source>
        <dbReference type="SAM" id="MobiDB-lite"/>
    </source>
</evidence>
<gene>
    <name evidence="2" type="ORF">PECAL_5P11760</name>
</gene>
<dbReference type="Proteomes" id="UP000789595">
    <property type="component" value="Unassembled WGS sequence"/>
</dbReference>
<name>A0A8J2SXI6_9STRA</name>
<keyword evidence="3" id="KW-1185">Reference proteome</keyword>
<protein>
    <submittedName>
        <fullName evidence="2">Uncharacterized protein</fullName>
    </submittedName>
</protein>
<feature type="region of interest" description="Disordered" evidence="1">
    <location>
        <begin position="72"/>
        <end position="91"/>
    </location>
</feature>
<accession>A0A8J2SXI6</accession>
<reference evidence="2" key="1">
    <citation type="submission" date="2021-11" db="EMBL/GenBank/DDBJ databases">
        <authorList>
            <consortium name="Genoscope - CEA"/>
            <person name="William W."/>
        </authorList>
    </citation>
    <scope>NUCLEOTIDE SEQUENCE</scope>
</reference>